<gene>
    <name evidence="2" type="ORF">R0H02_18515</name>
</gene>
<keyword evidence="3" id="KW-1185">Reference proteome</keyword>
<accession>A0AB35RRB4</accession>
<evidence type="ECO:0000259" key="1">
    <source>
        <dbReference type="Pfam" id="PF18925"/>
    </source>
</evidence>
<dbReference type="RefSeq" id="WP_229221745.1">
    <property type="nucleotide sequence ID" value="NZ_JAWJAC010000011.1"/>
</dbReference>
<reference evidence="2 3" key="1">
    <citation type="submission" date="2023-10" db="EMBL/GenBank/DDBJ databases">
        <title>Phytobacter spp. The emergence of a new genus of hospital-origin enterobacteria encoding carbapenemases in Argentina.</title>
        <authorList>
            <person name="Vay C."/>
            <person name="Almuzara M."/>
            <person name="Traglia G.M."/>
            <person name="Campos J."/>
        </authorList>
    </citation>
    <scope>NUCLEOTIDE SEQUENCE [LARGE SCALE GENOMIC DNA]</scope>
    <source>
        <strain evidence="2 3">CVMA36</strain>
    </source>
</reference>
<proteinExistence type="predicted"/>
<comment type="caution">
    <text evidence="2">The sequence shown here is derived from an EMBL/GenBank/DDBJ whole genome shotgun (WGS) entry which is preliminary data.</text>
</comment>
<dbReference type="Proteomes" id="UP001286589">
    <property type="component" value="Unassembled WGS sequence"/>
</dbReference>
<dbReference type="Pfam" id="PF18925">
    <property type="entry name" value="DUF5675"/>
    <property type="match status" value="1"/>
</dbReference>
<organism evidence="2 3">
    <name type="scientific">Phytobacter ursingii</name>
    <dbReference type="NCBI Taxonomy" id="1972431"/>
    <lineage>
        <taxon>Bacteria</taxon>
        <taxon>Pseudomonadati</taxon>
        <taxon>Pseudomonadota</taxon>
        <taxon>Gammaproteobacteria</taxon>
        <taxon>Enterobacterales</taxon>
        <taxon>Enterobacteriaceae</taxon>
        <taxon>Phytobacter</taxon>
    </lineage>
</organism>
<evidence type="ECO:0000313" key="2">
    <source>
        <dbReference type="EMBL" id="MDV2864443.1"/>
    </source>
</evidence>
<feature type="domain" description="DUF5675" evidence="1">
    <location>
        <begin position="7"/>
        <end position="124"/>
    </location>
</feature>
<dbReference type="InterPro" id="IPR043732">
    <property type="entry name" value="DUF5675"/>
</dbReference>
<dbReference type="EMBL" id="JAWJAC010000011">
    <property type="protein sequence ID" value="MDV2864443.1"/>
    <property type="molecule type" value="Genomic_DNA"/>
</dbReference>
<evidence type="ECO:0000313" key="3">
    <source>
        <dbReference type="Proteomes" id="UP001286589"/>
    </source>
</evidence>
<protein>
    <submittedName>
        <fullName evidence="2">DUF5675 family protein</fullName>
    </submittedName>
</protein>
<name>A0AB35RRB4_9ENTR</name>
<sequence>MSYTIFIKRLWQSENSTISEFSISGTKISGYFLERPGPDTTEANLRKRIPDGSYSLKWHASGRMRKFSPLPNLYNASVPSSRAILIHPGNVPDDTDGCLLPGKSKGDDRIGQSLGLYEEIKQLMVDKGIENFNVLITSCYVDCKK</sequence>
<dbReference type="AlphaFoldDB" id="A0AB35RRB4"/>